<proteinExistence type="predicted"/>
<dbReference type="AlphaFoldDB" id="A0A0G4EY63"/>
<sequence length="332" mass="35383">MTFRSYSDGHMTFTFGGSGGGAFDDRATLIQRHADREVNEWRLSAIRVTPWTHALARISSTYVSVVDGERVTLTHGFEGPGTLHMHLHSSETLTLQPGEYISYVQGSSNTIPPGPGGAGNRCAKVLRITTNRPNGIGWNALWPYGGERHEWSFECDGGEGVVPRHVIGRSGESIDSIGFHCDKPVPDVLPENFTPAHFAALPKRVRRQIAAFFSVCHGANASRHTLPACTLRAVTALAFPAFTGLADEDEEEEDGNEEDDAGDGGGDESAGDDDDEMDVDDCGEEEEEEMGDGGGADEEDGGKDGGAAAAGGSGDGDHDDEDKDEESEEASQ</sequence>
<protein>
    <recommendedName>
        <fullName evidence="2">Jacalin-type lectin domain-containing protein</fullName>
    </recommendedName>
</protein>
<feature type="region of interest" description="Disordered" evidence="1">
    <location>
        <begin position="245"/>
        <end position="332"/>
    </location>
</feature>
<keyword evidence="4" id="KW-1185">Reference proteome</keyword>
<evidence type="ECO:0000256" key="1">
    <source>
        <dbReference type="SAM" id="MobiDB-lite"/>
    </source>
</evidence>
<accession>A0A0G4EY63</accession>
<feature type="compositionally biased region" description="Gly residues" evidence="1">
    <location>
        <begin position="304"/>
        <end position="314"/>
    </location>
</feature>
<evidence type="ECO:0000313" key="3">
    <source>
        <dbReference type="EMBL" id="CEM03569.1"/>
    </source>
</evidence>
<dbReference type="InterPro" id="IPR001229">
    <property type="entry name" value="Jacalin-like_lectin_dom"/>
</dbReference>
<organism evidence="3 4">
    <name type="scientific">Vitrella brassicaformis (strain CCMP3155)</name>
    <dbReference type="NCBI Taxonomy" id="1169540"/>
    <lineage>
        <taxon>Eukaryota</taxon>
        <taxon>Sar</taxon>
        <taxon>Alveolata</taxon>
        <taxon>Colpodellida</taxon>
        <taxon>Vitrellaceae</taxon>
        <taxon>Vitrella</taxon>
    </lineage>
</organism>
<feature type="domain" description="Jacalin-type lectin" evidence="2">
    <location>
        <begin position="15"/>
        <end position="180"/>
    </location>
</feature>
<dbReference type="PhylomeDB" id="A0A0G4EY63"/>
<dbReference type="Gene3D" id="2.100.10.30">
    <property type="entry name" value="Jacalin-like lectin domain"/>
    <property type="match status" value="1"/>
</dbReference>
<reference evidence="3 4" key="1">
    <citation type="submission" date="2014-11" db="EMBL/GenBank/DDBJ databases">
        <authorList>
            <person name="Zhu J."/>
            <person name="Qi W."/>
            <person name="Song R."/>
        </authorList>
    </citation>
    <scope>NUCLEOTIDE SEQUENCE [LARGE SCALE GENOMIC DNA]</scope>
</reference>
<dbReference type="EMBL" id="CDMY01000344">
    <property type="protein sequence ID" value="CEM03569.1"/>
    <property type="molecule type" value="Genomic_DNA"/>
</dbReference>
<feature type="compositionally biased region" description="Acidic residues" evidence="1">
    <location>
        <begin position="246"/>
        <end position="301"/>
    </location>
</feature>
<gene>
    <name evidence="3" type="ORF">Vbra_13957</name>
</gene>
<name>A0A0G4EY63_VITBC</name>
<dbReference type="Pfam" id="PF01419">
    <property type="entry name" value="Jacalin"/>
    <property type="match status" value="1"/>
</dbReference>
<dbReference type="InterPro" id="IPR036404">
    <property type="entry name" value="Jacalin-like_lectin_dom_sf"/>
</dbReference>
<evidence type="ECO:0000259" key="2">
    <source>
        <dbReference type="Pfam" id="PF01419"/>
    </source>
</evidence>
<dbReference type="InParanoid" id="A0A0G4EY63"/>
<dbReference type="VEuPathDB" id="CryptoDB:Vbra_13957"/>
<feature type="compositionally biased region" description="Acidic residues" evidence="1">
    <location>
        <begin position="317"/>
        <end position="332"/>
    </location>
</feature>
<dbReference type="Proteomes" id="UP000041254">
    <property type="component" value="Unassembled WGS sequence"/>
</dbReference>
<evidence type="ECO:0000313" key="4">
    <source>
        <dbReference type="Proteomes" id="UP000041254"/>
    </source>
</evidence>
<dbReference type="SUPFAM" id="SSF51101">
    <property type="entry name" value="Mannose-binding lectins"/>
    <property type="match status" value="1"/>
</dbReference>